<evidence type="ECO:0000256" key="9">
    <source>
        <dbReference type="ARBA" id="ARBA00023306"/>
    </source>
</evidence>
<dbReference type="InterPro" id="IPR058204">
    <property type="entry name" value="FtsX_firmicutes-type"/>
</dbReference>
<proteinExistence type="inferred from homology"/>
<keyword evidence="5 10" id="KW-0132">Cell division</keyword>
<feature type="transmembrane region" description="Helical" evidence="11">
    <location>
        <begin position="233"/>
        <end position="254"/>
    </location>
</feature>
<dbReference type="Gene3D" id="3.30.70.3040">
    <property type="match status" value="1"/>
</dbReference>
<gene>
    <name evidence="14" type="primary">ftsX_3</name>
    <name evidence="14" type="ORF">Aargi30884_25800</name>
</gene>
<evidence type="ECO:0000313" key="14">
    <source>
        <dbReference type="EMBL" id="BBK23677.1"/>
    </source>
</evidence>
<dbReference type="EMBL" id="AP019695">
    <property type="protein sequence ID" value="BBK23677.1"/>
    <property type="molecule type" value="Genomic_DNA"/>
</dbReference>
<keyword evidence="9 10" id="KW-0131">Cell cycle</keyword>
<evidence type="ECO:0000259" key="12">
    <source>
        <dbReference type="Pfam" id="PF02687"/>
    </source>
</evidence>
<comment type="function">
    <text evidence="10">Part of the ABC transporter FtsEX involved in asymmetric cellular division facilitating the initiation of sporulation.</text>
</comment>
<evidence type="ECO:0000256" key="8">
    <source>
        <dbReference type="ARBA" id="ARBA00023136"/>
    </source>
</evidence>
<keyword evidence="8 10" id="KW-0472">Membrane</keyword>
<comment type="similarity">
    <text evidence="2 10">Belongs to the ABC-4 integral membrane protein family. FtsX subfamily.</text>
</comment>
<protein>
    <recommendedName>
        <fullName evidence="3 10">Cell division protein FtsX</fullName>
    </recommendedName>
</protein>
<evidence type="ECO:0000256" key="3">
    <source>
        <dbReference type="ARBA" id="ARBA00021907"/>
    </source>
</evidence>
<feature type="transmembrane region" description="Helical" evidence="11">
    <location>
        <begin position="27"/>
        <end position="50"/>
    </location>
</feature>
<evidence type="ECO:0000256" key="4">
    <source>
        <dbReference type="ARBA" id="ARBA00022475"/>
    </source>
</evidence>
<feature type="transmembrane region" description="Helical" evidence="11">
    <location>
        <begin position="179"/>
        <end position="197"/>
    </location>
</feature>
<keyword evidence="15" id="KW-1185">Reference proteome</keyword>
<evidence type="ECO:0000256" key="2">
    <source>
        <dbReference type="ARBA" id="ARBA00007379"/>
    </source>
</evidence>
<dbReference type="InterPro" id="IPR003838">
    <property type="entry name" value="ABC3_permease_C"/>
</dbReference>
<evidence type="ECO:0000256" key="5">
    <source>
        <dbReference type="ARBA" id="ARBA00022618"/>
    </source>
</evidence>
<evidence type="ECO:0000256" key="7">
    <source>
        <dbReference type="ARBA" id="ARBA00022989"/>
    </source>
</evidence>
<dbReference type="InterPro" id="IPR004513">
    <property type="entry name" value="FtsX"/>
</dbReference>
<evidence type="ECO:0000259" key="13">
    <source>
        <dbReference type="Pfam" id="PF18075"/>
    </source>
</evidence>
<dbReference type="GO" id="GO:0051301">
    <property type="term" value="P:cell division"/>
    <property type="evidence" value="ECO:0007669"/>
    <property type="project" value="UniProtKB-KW"/>
</dbReference>
<accession>A0A6N4TLS6</accession>
<feature type="domain" description="ABC3 transporter permease C-terminal" evidence="12">
    <location>
        <begin position="181"/>
        <end position="303"/>
    </location>
</feature>
<dbReference type="PIRSF" id="PIRSF003097">
    <property type="entry name" value="FtsX"/>
    <property type="match status" value="1"/>
</dbReference>
<dbReference type="Pfam" id="PF02687">
    <property type="entry name" value="FtsX"/>
    <property type="match status" value="1"/>
</dbReference>
<feature type="domain" description="FtsX extracellular" evidence="13">
    <location>
        <begin position="65"/>
        <end position="156"/>
    </location>
</feature>
<name>A0A6N4TLS6_9FIRM</name>
<organism evidence="14 15">
    <name type="scientific">Amedibacterium intestinale</name>
    <dbReference type="NCBI Taxonomy" id="2583452"/>
    <lineage>
        <taxon>Bacteria</taxon>
        <taxon>Bacillati</taxon>
        <taxon>Bacillota</taxon>
        <taxon>Erysipelotrichia</taxon>
        <taxon>Erysipelotrichales</taxon>
        <taxon>Erysipelotrichaceae</taxon>
        <taxon>Amedibacterium</taxon>
    </lineage>
</organism>
<keyword evidence="7 11" id="KW-1133">Transmembrane helix</keyword>
<dbReference type="NCBIfam" id="NF038347">
    <property type="entry name" value="FtsX_Gpos"/>
    <property type="match status" value="1"/>
</dbReference>
<evidence type="ECO:0000313" key="15">
    <source>
        <dbReference type="Proteomes" id="UP000464754"/>
    </source>
</evidence>
<evidence type="ECO:0000256" key="6">
    <source>
        <dbReference type="ARBA" id="ARBA00022692"/>
    </source>
</evidence>
<dbReference type="AlphaFoldDB" id="A0A6N4TLS6"/>
<comment type="subcellular location">
    <subcellularLocation>
        <location evidence="1">Cell membrane</location>
        <topology evidence="1">Multi-pass membrane protein</topology>
    </subcellularLocation>
</comment>
<dbReference type="GO" id="GO:0005886">
    <property type="term" value="C:plasma membrane"/>
    <property type="evidence" value="ECO:0007669"/>
    <property type="project" value="UniProtKB-SubCell"/>
</dbReference>
<keyword evidence="4 10" id="KW-1003">Cell membrane</keyword>
<dbReference type="PANTHER" id="PTHR47755:SF1">
    <property type="entry name" value="CELL DIVISION PROTEIN FTSX"/>
    <property type="match status" value="1"/>
</dbReference>
<keyword evidence="6 11" id="KW-0812">Transmembrane</keyword>
<feature type="transmembrane region" description="Helical" evidence="11">
    <location>
        <begin position="274"/>
        <end position="296"/>
    </location>
</feature>
<dbReference type="KEGG" id="aarg:Aargi30884_25800"/>
<dbReference type="Proteomes" id="UP000464754">
    <property type="component" value="Chromosome"/>
</dbReference>
<dbReference type="InterPro" id="IPR040690">
    <property type="entry name" value="FtsX_ECD"/>
</dbReference>
<dbReference type="Pfam" id="PF18075">
    <property type="entry name" value="FtsX_ECD"/>
    <property type="match status" value="1"/>
</dbReference>
<evidence type="ECO:0000256" key="11">
    <source>
        <dbReference type="SAM" id="Phobius"/>
    </source>
</evidence>
<sequence length="306" mass="34310">MSDYMKKLYRYFKFQLKMTGKNLARHFGLAMSAAFSVTITLVLISSFLLLTSNLSNFGENIQGQVTIRASIDPIVKQEEEAALQEKIEKMDNVKSVQLSTGDEELEAYKKEYADESSLFDMYEGETNPIRDTFVIEVKNSSKIADTTALIEKEKGIVKADYGGEATASMLETFSAVQKGSMIFIAFLILVALFLISNKIKMSIYTRKSEIAIMRFVGAGNWNIRFPMMLEGMIIGLIGAVIPIVLTIVIYQWIYDLGNGIMLSSMFTLQPVYPLTLHISILLAGIGILVGLIGSFFSTSRYLRWKR</sequence>
<evidence type="ECO:0000256" key="10">
    <source>
        <dbReference type="PIRNR" id="PIRNR003097"/>
    </source>
</evidence>
<reference evidence="15" key="1">
    <citation type="submission" date="2019-05" db="EMBL/GenBank/DDBJ databases">
        <title>Complete genome sequencing of Absiella argi strain JCM 30884.</title>
        <authorList>
            <person name="Sakamoto M."/>
            <person name="Murakami T."/>
            <person name="Mori H."/>
        </authorList>
    </citation>
    <scope>NUCLEOTIDE SEQUENCE [LARGE SCALE GENOMIC DNA]</scope>
    <source>
        <strain evidence="15">JCM 30884</strain>
    </source>
</reference>
<evidence type="ECO:0000256" key="1">
    <source>
        <dbReference type="ARBA" id="ARBA00004651"/>
    </source>
</evidence>
<dbReference type="PANTHER" id="PTHR47755">
    <property type="entry name" value="CELL DIVISION PROTEIN FTSX"/>
    <property type="match status" value="1"/>
</dbReference>